<dbReference type="GO" id="GO:0005886">
    <property type="term" value="C:plasma membrane"/>
    <property type="evidence" value="ECO:0007669"/>
    <property type="project" value="TreeGrafter"/>
</dbReference>
<protein>
    <submittedName>
        <fullName evidence="10">Uncharacterized protein</fullName>
    </submittedName>
</protein>
<feature type="domain" description="Antistasin-like" evidence="8">
    <location>
        <begin position="425"/>
        <end position="453"/>
    </location>
</feature>
<reference evidence="10" key="1">
    <citation type="submission" date="2022-11" db="EMBL/GenBank/DDBJ databases">
        <authorList>
            <person name="Kikuchi T."/>
        </authorList>
    </citation>
    <scope>NUCLEOTIDE SEQUENCE</scope>
    <source>
        <strain evidence="10">PS1010</strain>
    </source>
</reference>
<dbReference type="Pfam" id="PF23334">
    <property type="entry name" value="VWC2L_2nd"/>
    <property type="match status" value="2"/>
</dbReference>
<dbReference type="InterPro" id="IPR004094">
    <property type="entry name" value="Antistasin-like"/>
</dbReference>
<dbReference type="Gene3D" id="6.20.200.20">
    <property type="match status" value="4"/>
</dbReference>
<evidence type="ECO:0000256" key="5">
    <source>
        <dbReference type="SAM" id="Phobius"/>
    </source>
</evidence>
<dbReference type="Gene3D" id="2.10.22.10">
    <property type="entry name" value="Antistasin, domain 1"/>
    <property type="match status" value="2"/>
</dbReference>
<evidence type="ECO:0000256" key="1">
    <source>
        <dbReference type="ARBA" id="ARBA00022729"/>
    </source>
</evidence>
<proteinExistence type="predicted"/>
<dbReference type="InterPro" id="IPR001007">
    <property type="entry name" value="VWF_dom"/>
</dbReference>
<dbReference type="EMBL" id="CANHGI010000005">
    <property type="protein sequence ID" value="CAI5450968.1"/>
    <property type="molecule type" value="Genomic_DNA"/>
</dbReference>
<evidence type="ECO:0000256" key="2">
    <source>
        <dbReference type="ARBA" id="ARBA00022737"/>
    </source>
</evidence>
<keyword evidence="5" id="KW-1133">Transmembrane helix</keyword>
<evidence type="ECO:0000256" key="6">
    <source>
        <dbReference type="SAM" id="SignalP"/>
    </source>
</evidence>
<dbReference type="GO" id="GO:0005576">
    <property type="term" value="C:extracellular region"/>
    <property type="evidence" value="ECO:0007669"/>
    <property type="project" value="InterPro"/>
</dbReference>
<feature type="domain" description="VWFC" evidence="7">
    <location>
        <begin position="505"/>
        <end position="570"/>
    </location>
</feature>
<keyword evidence="3" id="KW-1015">Disulfide bond</keyword>
<name>A0A9P1N4N8_9PELO</name>
<dbReference type="PROSITE" id="PS51323">
    <property type="entry name" value="IGFBP_N_2"/>
    <property type="match status" value="1"/>
</dbReference>
<feature type="chain" id="PRO_5040289833" evidence="6">
    <location>
        <begin position="23"/>
        <end position="965"/>
    </location>
</feature>
<feature type="compositionally biased region" description="Low complexity" evidence="4">
    <location>
        <begin position="928"/>
        <end position="946"/>
    </location>
</feature>
<feature type="compositionally biased region" description="Polar residues" evidence="4">
    <location>
        <begin position="947"/>
        <end position="958"/>
    </location>
</feature>
<sequence>MMSNLVIIFLLVFWCMISTATAISTNQSCADKCEPEKCAKLVDDCKKTVLDPCQCCNVCVSQVGESCGNPGQVCDNKLQCRQKDPMNETGICEEMKSPGCMSANCTIAFSPICPSDSFLVQNPPPPGECCGQPGKCYCDLQKCGPLLPKCENGEELVLKQKGSDEPGKCCDIFECKKKDKKCHCPISSRSFDEGEECPADSFRPPEHVTSDSCCPIKQGCKCRGLICRPAQCADGEEVKIIKRGTGQPGRCCDIFECQKTTEKLKCGNYTEGDKWHNSSCESCSCKKGVVMCSKMACSNVSPECTWVGIPEGECCPICLGCQTDSLEKKKRNETWQSDDCTECVCSKEGAHVCTKHMCKTDCENPRKIQGQCCPVCDEPTIVRPPATCPSLEHCSLRCANGLRRDNVGCYVCECLPEDIPIDAQCQELNDENCDKQCAHGYLKDNEGCLSCKCAKCPPLHQCFKHCLYGFETNSAGCPLCKCRAKLELASDNKIPAKKGGNSNNEKCISFSPDGHQIERDGGEWWSDGCRHCFCESRQEFCSLISCPSKPNDCSEEMWIQKEGECCASCHSKGKHKNIGSAAVSPRQQKHEHTVCQSPGTGRLFTDGETWKLAPCVSCTCRVGHVLCKTQECPPIPCKNPTRKNADDCCPVCPDLVPPTPPNLSQKSNIEPVICEDELGTAHLVGTTWRKDDCTSCICKENGESECFKESCDEMGCRGNPLVIKGKCCPVCSDALSSSAVCSYQSSVYSIGEQWQDGYCSNCTCVAGGQTVCRQMVCPACQNTVPIEGHCCPLCKDAGWAPYGIGNDSTTFLSPRISQSSNTGTTTAMSLLTVSLMSLAVVGMLIVLLLVYKKSRKSTKGHKFNEVGQMSSGGTSTVRLSASKTIGSMPRLVDWKDTREKPEDCELLKTSSKTQHIRHDSQNSDDQSDSLLSTMSDTSTTPSTVSSGNAPISDTQPLTPTRKFPV</sequence>
<dbReference type="SUPFAM" id="SSF57184">
    <property type="entry name" value="Growth factor receptor domain"/>
    <property type="match status" value="1"/>
</dbReference>
<dbReference type="Pfam" id="PF00093">
    <property type="entry name" value="VWC"/>
    <property type="match status" value="2"/>
</dbReference>
<dbReference type="InterPro" id="IPR052624">
    <property type="entry name" value="CRIM1"/>
</dbReference>
<organism evidence="10 11">
    <name type="scientific">Caenorhabditis angaria</name>
    <dbReference type="NCBI Taxonomy" id="860376"/>
    <lineage>
        <taxon>Eukaryota</taxon>
        <taxon>Metazoa</taxon>
        <taxon>Ecdysozoa</taxon>
        <taxon>Nematoda</taxon>
        <taxon>Chromadorea</taxon>
        <taxon>Rhabditida</taxon>
        <taxon>Rhabditina</taxon>
        <taxon>Rhabditomorpha</taxon>
        <taxon>Rhabditoidea</taxon>
        <taxon>Rhabditidae</taxon>
        <taxon>Peloderinae</taxon>
        <taxon>Caenorhabditis</taxon>
    </lineage>
</organism>
<dbReference type="AlphaFoldDB" id="A0A9P1N4N8"/>
<evidence type="ECO:0000256" key="4">
    <source>
        <dbReference type="SAM" id="MobiDB-lite"/>
    </source>
</evidence>
<feature type="domain" description="Antistasin-like" evidence="8">
    <location>
        <begin position="456"/>
        <end position="482"/>
    </location>
</feature>
<dbReference type="PANTHER" id="PTHR46439">
    <property type="entry name" value="CYSTEINE-RICH MOTOR NEURON 1 PROTEIN"/>
    <property type="match status" value="1"/>
</dbReference>
<evidence type="ECO:0000259" key="7">
    <source>
        <dbReference type="PROSITE" id="PS50184"/>
    </source>
</evidence>
<dbReference type="SUPFAM" id="SSF57603">
    <property type="entry name" value="FnI-like domain"/>
    <property type="match status" value="6"/>
</dbReference>
<dbReference type="PROSITE" id="PS01208">
    <property type="entry name" value="VWFC_1"/>
    <property type="match status" value="4"/>
</dbReference>
<evidence type="ECO:0000313" key="10">
    <source>
        <dbReference type="EMBL" id="CAI5450968.1"/>
    </source>
</evidence>
<accession>A0A9P1N4N8</accession>
<keyword evidence="5" id="KW-0812">Transmembrane</keyword>
<dbReference type="Gene3D" id="2.10.70.10">
    <property type="entry name" value="Complement Module, domain 1"/>
    <property type="match status" value="1"/>
</dbReference>
<dbReference type="PROSITE" id="PS50184">
    <property type="entry name" value="VWFC_2"/>
    <property type="match status" value="6"/>
</dbReference>
<keyword evidence="5" id="KW-0472">Membrane</keyword>
<evidence type="ECO:0000313" key="11">
    <source>
        <dbReference type="Proteomes" id="UP001152747"/>
    </source>
</evidence>
<keyword evidence="2" id="KW-0677">Repeat</keyword>
<feature type="domain" description="VWFC" evidence="7">
    <location>
        <begin position="316"/>
        <end position="377"/>
    </location>
</feature>
<feature type="domain" description="VWFC" evidence="7">
    <location>
        <begin position="672"/>
        <end position="732"/>
    </location>
</feature>
<feature type="domain" description="VWFC" evidence="7">
    <location>
        <begin position="593"/>
        <end position="653"/>
    </location>
</feature>
<evidence type="ECO:0000259" key="9">
    <source>
        <dbReference type="PROSITE" id="PS51323"/>
    </source>
</evidence>
<keyword evidence="11" id="KW-1185">Reference proteome</keyword>
<feature type="domain" description="IGFBP N-terminal" evidence="9">
    <location>
        <begin position="25"/>
        <end position="95"/>
    </location>
</feature>
<feature type="domain" description="VWFC" evidence="7">
    <location>
        <begin position="269"/>
        <end position="319"/>
    </location>
</feature>
<dbReference type="PANTHER" id="PTHR46439:SF1">
    <property type="entry name" value="CYSTEINE-RICH MOTOR NEURON 1 PROTEIN"/>
    <property type="match status" value="1"/>
</dbReference>
<evidence type="ECO:0000259" key="8">
    <source>
        <dbReference type="PROSITE" id="PS51252"/>
    </source>
</evidence>
<dbReference type="InterPro" id="IPR009030">
    <property type="entry name" value="Growth_fac_rcpt_cys_sf"/>
</dbReference>
<feature type="region of interest" description="Disordered" evidence="4">
    <location>
        <begin position="862"/>
        <end position="882"/>
    </location>
</feature>
<feature type="domain" description="Antistasin-like" evidence="8">
    <location>
        <begin position="388"/>
        <end position="414"/>
    </location>
</feature>
<keyword evidence="1 6" id="KW-0732">Signal</keyword>
<feature type="domain" description="VWFC" evidence="7">
    <location>
        <begin position="739"/>
        <end position="795"/>
    </location>
</feature>
<feature type="region of interest" description="Disordered" evidence="4">
    <location>
        <begin position="908"/>
        <end position="965"/>
    </location>
</feature>
<dbReference type="PROSITE" id="PS51252">
    <property type="entry name" value="ANTISTASIN"/>
    <property type="match status" value="3"/>
</dbReference>
<feature type="signal peptide" evidence="6">
    <location>
        <begin position="1"/>
        <end position="22"/>
    </location>
</feature>
<dbReference type="GO" id="GO:0004867">
    <property type="term" value="F:serine-type endopeptidase inhibitor activity"/>
    <property type="evidence" value="ECO:0007669"/>
    <property type="project" value="InterPro"/>
</dbReference>
<dbReference type="SUPFAM" id="SSF57262">
    <property type="entry name" value="Leech antihemostatic proteins"/>
    <property type="match status" value="1"/>
</dbReference>
<gene>
    <name evidence="10" type="ORF">CAMP_LOCUS13605</name>
</gene>
<dbReference type="Pfam" id="PF00219">
    <property type="entry name" value="IGFBP"/>
    <property type="match status" value="1"/>
</dbReference>
<dbReference type="OrthoDB" id="5976811at2759"/>
<dbReference type="Proteomes" id="UP001152747">
    <property type="component" value="Unassembled WGS sequence"/>
</dbReference>
<evidence type="ECO:0000256" key="3">
    <source>
        <dbReference type="ARBA" id="ARBA00023157"/>
    </source>
</evidence>
<dbReference type="SMART" id="SM00214">
    <property type="entry name" value="VWC"/>
    <property type="match status" value="6"/>
</dbReference>
<feature type="transmembrane region" description="Helical" evidence="5">
    <location>
        <begin position="827"/>
        <end position="851"/>
    </location>
</feature>
<comment type="caution">
    <text evidence="10">The sequence shown here is derived from an EMBL/GenBank/DDBJ whole genome shotgun (WGS) entry which is preliminary data.</text>
</comment>
<dbReference type="Pfam" id="PF02822">
    <property type="entry name" value="Antistasin"/>
    <property type="match status" value="3"/>
</dbReference>
<feature type="compositionally biased region" description="Polar residues" evidence="4">
    <location>
        <begin position="867"/>
        <end position="882"/>
    </location>
</feature>
<dbReference type="SMART" id="SM00121">
    <property type="entry name" value="IB"/>
    <property type="match status" value="1"/>
</dbReference>
<dbReference type="InterPro" id="IPR011061">
    <property type="entry name" value="Hirudin/antistatin"/>
</dbReference>
<dbReference type="InterPro" id="IPR000867">
    <property type="entry name" value="IGFBP-like"/>
</dbReference>